<accession>A0A0F9A4N0</accession>
<reference evidence="1" key="1">
    <citation type="journal article" date="2015" name="Nature">
        <title>Complex archaea that bridge the gap between prokaryotes and eukaryotes.</title>
        <authorList>
            <person name="Spang A."/>
            <person name="Saw J.H."/>
            <person name="Jorgensen S.L."/>
            <person name="Zaremba-Niedzwiedzka K."/>
            <person name="Martijn J."/>
            <person name="Lind A.E."/>
            <person name="van Eijk R."/>
            <person name="Schleper C."/>
            <person name="Guy L."/>
            <person name="Ettema T.J."/>
        </authorList>
    </citation>
    <scope>NUCLEOTIDE SEQUENCE</scope>
</reference>
<comment type="caution">
    <text evidence="1">The sequence shown here is derived from an EMBL/GenBank/DDBJ whole genome shotgun (WGS) entry which is preliminary data.</text>
</comment>
<organism evidence="1">
    <name type="scientific">marine sediment metagenome</name>
    <dbReference type="NCBI Taxonomy" id="412755"/>
    <lineage>
        <taxon>unclassified sequences</taxon>
        <taxon>metagenomes</taxon>
        <taxon>ecological metagenomes</taxon>
    </lineage>
</organism>
<name>A0A0F9A4N0_9ZZZZ</name>
<gene>
    <name evidence="1" type="ORF">LCGC14_2957250</name>
</gene>
<evidence type="ECO:0000313" key="1">
    <source>
        <dbReference type="EMBL" id="KKK67121.1"/>
    </source>
</evidence>
<dbReference type="AlphaFoldDB" id="A0A0F9A4N0"/>
<proteinExistence type="predicted"/>
<dbReference type="EMBL" id="LAZR01059761">
    <property type="protein sequence ID" value="KKK67121.1"/>
    <property type="molecule type" value="Genomic_DNA"/>
</dbReference>
<protein>
    <submittedName>
        <fullName evidence="1">Uncharacterized protein</fullName>
    </submittedName>
</protein>
<sequence>METCKHKTLEFIGIQETLTKNKPFLLFNCLYCETTINYSVMEFFNLLLNFKKEASKHLILSR</sequence>